<comment type="caution">
    <text evidence="2">The sequence shown here is derived from an EMBL/GenBank/DDBJ whole genome shotgun (WGS) entry which is preliminary data.</text>
</comment>
<dbReference type="InterPro" id="IPR000713">
    <property type="entry name" value="Mur_ligase_N"/>
</dbReference>
<accession>X0S0V4</accession>
<evidence type="ECO:0000259" key="1">
    <source>
        <dbReference type="Pfam" id="PF01225"/>
    </source>
</evidence>
<dbReference type="GO" id="GO:0016881">
    <property type="term" value="F:acid-amino acid ligase activity"/>
    <property type="evidence" value="ECO:0007669"/>
    <property type="project" value="InterPro"/>
</dbReference>
<protein>
    <recommendedName>
        <fullName evidence="1">Mur ligase N-terminal catalytic domain-containing protein</fullName>
    </recommendedName>
</protein>
<organism evidence="2">
    <name type="scientific">marine sediment metagenome</name>
    <dbReference type="NCBI Taxonomy" id="412755"/>
    <lineage>
        <taxon>unclassified sequences</taxon>
        <taxon>metagenomes</taxon>
        <taxon>ecological metagenomes</taxon>
    </lineage>
</organism>
<dbReference type="AlphaFoldDB" id="X0S0V4"/>
<reference evidence="2" key="1">
    <citation type="journal article" date="2014" name="Front. Microbiol.">
        <title>High frequency of phylogenetically diverse reductive dehalogenase-homologous genes in deep subseafloor sedimentary metagenomes.</title>
        <authorList>
            <person name="Kawai M."/>
            <person name="Futagami T."/>
            <person name="Toyoda A."/>
            <person name="Takaki Y."/>
            <person name="Nishi S."/>
            <person name="Hori S."/>
            <person name="Arai W."/>
            <person name="Tsubouchi T."/>
            <person name="Morono Y."/>
            <person name="Uchiyama I."/>
            <person name="Ito T."/>
            <person name="Fujiyama A."/>
            <person name="Inagaki F."/>
            <person name="Takami H."/>
        </authorList>
    </citation>
    <scope>NUCLEOTIDE SEQUENCE</scope>
    <source>
        <strain evidence="2">Expedition CK06-06</strain>
    </source>
</reference>
<evidence type="ECO:0000313" key="2">
    <source>
        <dbReference type="EMBL" id="GAF74694.1"/>
    </source>
</evidence>
<dbReference type="Gene3D" id="3.40.50.720">
    <property type="entry name" value="NAD(P)-binding Rossmann-like Domain"/>
    <property type="match status" value="1"/>
</dbReference>
<feature type="non-terminal residue" evidence="2">
    <location>
        <position position="75"/>
    </location>
</feature>
<gene>
    <name evidence="2" type="ORF">S01H1_03125</name>
</gene>
<proteinExistence type="predicted"/>
<sequence>MRTDVARTPVERQEPLRDFAGMRVHLVGIGGSGMRGAADVLLELGARVSGSDLVPFDGLGTLVARGARVAIGHRE</sequence>
<dbReference type="EMBL" id="BARS01001659">
    <property type="protein sequence ID" value="GAF74694.1"/>
    <property type="molecule type" value="Genomic_DNA"/>
</dbReference>
<name>X0S0V4_9ZZZZ</name>
<feature type="domain" description="Mur ligase N-terminal catalytic" evidence="1">
    <location>
        <begin position="24"/>
        <end position="75"/>
    </location>
</feature>
<dbReference type="Pfam" id="PF01225">
    <property type="entry name" value="Mur_ligase"/>
    <property type="match status" value="1"/>
</dbReference>
<dbReference type="SUPFAM" id="SSF51984">
    <property type="entry name" value="MurCD N-terminal domain"/>
    <property type="match status" value="1"/>
</dbReference>